<dbReference type="PIRSF" id="PIRSF007531">
    <property type="entry name" value="CPT"/>
    <property type="match status" value="1"/>
</dbReference>
<keyword evidence="4" id="KW-1185">Reference proteome</keyword>
<dbReference type="GO" id="GO:0016740">
    <property type="term" value="F:transferase activity"/>
    <property type="evidence" value="ECO:0007669"/>
    <property type="project" value="UniProtKB-KW"/>
</dbReference>
<comment type="caution">
    <text evidence="3">The sequence shown here is derived from an EMBL/GenBank/DDBJ whole genome shotgun (WGS) entry which is preliminary data.</text>
</comment>
<dbReference type="NCBIfam" id="NF033114">
    <property type="entry name" value="phos_trans_CPT"/>
    <property type="match status" value="1"/>
</dbReference>
<organism evidence="3 4">
    <name type="scientific">Streptomyces paromomycinus</name>
    <name type="common">Streptomyces rimosus subsp. paromomycinus</name>
    <dbReference type="NCBI Taxonomy" id="92743"/>
    <lineage>
        <taxon>Bacteria</taxon>
        <taxon>Bacillati</taxon>
        <taxon>Actinomycetota</taxon>
        <taxon>Actinomycetes</taxon>
        <taxon>Kitasatosporales</taxon>
        <taxon>Streptomycetaceae</taxon>
        <taxon>Streptomyces</taxon>
    </lineage>
</organism>
<dbReference type="Proteomes" id="UP000286746">
    <property type="component" value="Unassembled WGS sequence"/>
</dbReference>
<dbReference type="Gene3D" id="3.40.50.300">
    <property type="entry name" value="P-loop containing nucleotide triphosphate hydrolases"/>
    <property type="match status" value="1"/>
</dbReference>
<dbReference type="Pfam" id="PF07931">
    <property type="entry name" value="CPT"/>
    <property type="match status" value="1"/>
</dbReference>
<accession>A0A401W7F9</accession>
<evidence type="ECO:0000313" key="4">
    <source>
        <dbReference type="Proteomes" id="UP000286746"/>
    </source>
</evidence>
<name>A0A401W7F9_STREY</name>
<dbReference type="GO" id="GO:0005524">
    <property type="term" value="F:ATP binding"/>
    <property type="evidence" value="ECO:0007669"/>
    <property type="project" value="InterPro"/>
</dbReference>
<dbReference type="InterPro" id="IPR027417">
    <property type="entry name" value="P-loop_NTPase"/>
</dbReference>
<feature type="binding site" evidence="2">
    <location>
        <begin position="17"/>
        <end position="24"/>
    </location>
    <ligand>
        <name>ATP</name>
        <dbReference type="ChEBI" id="CHEBI:30616"/>
    </ligand>
</feature>
<dbReference type="SUPFAM" id="SSF52540">
    <property type="entry name" value="P-loop containing nucleoside triphosphate hydrolases"/>
    <property type="match status" value="1"/>
</dbReference>
<keyword evidence="3" id="KW-0808">Transferase</keyword>
<sequence>MTTGLPRTRTDVVVLNGGSSSGTSTLIRQLQEALPRPWLTFGVDSFIEALPPSLVVPEASDTAPGLGLAPDGSITVGPVFRALQADWQEGVAAIARTGTGVLLDEVFLGGAEGQERWRRTLKGLSVLWVGVRCDAETAAAREAARGDRITGMAASQAELVHRGVTYDIEVDTGATDPLTCARRIAAHVV</sequence>
<proteinExistence type="predicted"/>
<feature type="active site" evidence="1">
    <location>
        <position position="44"/>
    </location>
</feature>
<reference evidence="3 4" key="1">
    <citation type="submission" date="2018-11" db="EMBL/GenBank/DDBJ databases">
        <title>Whole genome sequence of Streptomyces paromomycinus NBRC 15454(T).</title>
        <authorList>
            <person name="Komaki H."/>
            <person name="Tamura T."/>
        </authorList>
    </citation>
    <scope>NUCLEOTIDE SEQUENCE [LARGE SCALE GENOMIC DNA]</scope>
    <source>
        <strain evidence="3 4">NBRC 15454</strain>
    </source>
</reference>
<evidence type="ECO:0000256" key="2">
    <source>
        <dbReference type="PIRSR" id="PIRSR007531-2"/>
    </source>
</evidence>
<dbReference type="InterPro" id="IPR012853">
    <property type="entry name" value="CPT"/>
</dbReference>
<dbReference type="EMBL" id="BHZD01000001">
    <property type="protein sequence ID" value="GCD45280.1"/>
    <property type="molecule type" value="Genomic_DNA"/>
</dbReference>
<evidence type="ECO:0000313" key="3">
    <source>
        <dbReference type="EMBL" id="GCD45280.1"/>
    </source>
</evidence>
<dbReference type="AlphaFoldDB" id="A0A401W7F9"/>
<dbReference type="RefSeq" id="WP_125055902.1">
    <property type="nucleotide sequence ID" value="NZ_BHZD01000001.1"/>
</dbReference>
<protein>
    <submittedName>
        <fullName evidence="3">Putative O-phosphotransferase</fullName>
    </submittedName>
</protein>
<evidence type="ECO:0000256" key="1">
    <source>
        <dbReference type="PIRSR" id="PIRSR007531-1"/>
    </source>
</evidence>
<gene>
    <name evidence="3" type="ORF">GKJPGBOP_05003</name>
</gene>